<dbReference type="EMBL" id="QNUK01000073">
    <property type="protein sequence ID" value="KAF5903403.1"/>
    <property type="molecule type" value="Genomic_DNA"/>
</dbReference>
<gene>
    <name evidence="1" type="ORF">DAT39_006879</name>
</gene>
<keyword evidence="2" id="KW-1185">Reference proteome</keyword>
<feature type="non-terminal residue" evidence="1">
    <location>
        <position position="85"/>
    </location>
</feature>
<proteinExistence type="predicted"/>
<name>A0A8J4U9D5_CLAMG</name>
<dbReference type="AlphaFoldDB" id="A0A8J4U9D5"/>
<reference evidence="1" key="1">
    <citation type="submission" date="2020-07" db="EMBL/GenBank/DDBJ databases">
        <title>Clarias magur genome sequencing, assembly and annotation.</title>
        <authorList>
            <person name="Kushwaha B."/>
            <person name="Kumar R."/>
            <person name="Das P."/>
            <person name="Joshi C.G."/>
            <person name="Kumar D."/>
            <person name="Nagpure N.S."/>
            <person name="Pandey M."/>
            <person name="Agarwal S."/>
            <person name="Srivastava S."/>
            <person name="Singh M."/>
            <person name="Sahoo L."/>
            <person name="Jayasankar P."/>
            <person name="Meher P.K."/>
            <person name="Koringa P.G."/>
            <person name="Iquebal M.A."/>
            <person name="Das S.P."/>
            <person name="Bit A."/>
            <person name="Patnaik S."/>
            <person name="Patel N."/>
            <person name="Shah T.M."/>
            <person name="Hinsu A."/>
            <person name="Jena J.K."/>
        </authorList>
    </citation>
    <scope>NUCLEOTIDE SEQUENCE</scope>
    <source>
        <strain evidence="1">CIFAMagur01</strain>
        <tissue evidence="1">Testis</tissue>
    </source>
</reference>
<dbReference type="Proteomes" id="UP000727407">
    <property type="component" value="Unassembled WGS sequence"/>
</dbReference>
<dbReference type="InterPro" id="IPR036397">
    <property type="entry name" value="RNaseH_sf"/>
</dbReference>
<dbReference type="Gene3D" id="3.30.420.10">
    <property type="entry name" value="Ribonuclease H-like superfamily/Ribonuclease H"/>
    <property type="match status" value="1"/>
</dbReference>
<evidence type="ECO:0000313" key="1">
    <source>
        <dbReference type="EMBL" id="KAF5903403.1"/>
    </source>
</evidence>
<protein>
    <submittedName>
        <fullName evidence="1">Transposable element Tcb1 transposase</fullName>
    </submittedName>
</protein>
<dbReference type="GO" id="GO:0003676">
    <property type="term" value="F:nucleic acid binding"/>
    <property type="evidence" value="ECO:0007669"/>
    <property type="project" value="InterPro"/>
</dbReference>
<comment type="caution">
    <text evidence="1">The sequence shown here is derived from an EMBL/GenBank/DDBJ whole genome shotgun (WGS) entry which is preliminary data.</text>
</comment>
<organism evidence="1 2">
    <name type="scientific">Clarias magur</name>
    <name type="common">Asian catfish</name>
    <name type="synonym">Macropteronotus magur</name>
    <dbReference type="NCBI Taxonomy" id="1594786"/>
    <lineage>
        <taxon>Eukaryota</taxon>
        <taxon>Metazoa</taxon>
        <taxon>Chordata</taxon>
        <taxon>Craniata</taxon>
        <taxon>Vertebrata</taxon>
        <taxon>Euteleostomi</taxon>
        <taxon>Actinopterygii</taxon>
        <taxon>Neopterygii</taxon>
        <taxon>Teleostei</taxon>
        <taxon>Ostariophysi</taxon>
        <taxon>Siluriformes</taxon>
        <taxon>Clariidae</taxon>
        <taxon>Clarias</taxon>
    </lineage>
</organism>
<sequence>MVWAGTSCNYRTQLVVVDGNITARRYIDQILQPNMIPFMQQHQDVAMFQHDNARPHSARVTQAYLLAQGIDVLPWPAICGTISVA</sequence>
<evidence type="ECO:0000313" key="2">
    <source>
        <dbReference type="Proteomes" id="UP000727407"/>
    </source>
</evidence>
<dbReference type="OrthoDB" id="8942091at2759"/>
<accession>A0A8J4U9D5</accession>